<evidence type="ECO:0000256" key="2">
    <source>
        <dbReference type="RuleBase" id="RU366034"/>
    </source>
</evidence>
<evidence type="ECO:0000256" key="1">
    <source>
        <dbReference type="ARBA" id="ARBA00023239"/>
    </source>
</evidence>
<dbReference type="SUPFAM" id="SSF48576">
    <property type="entry name" value="Terpenoid synthases"/>
    <property type="match status" value="1"/>
</dbReference>
<name>A0A8J3Q5I3_9ACTN</name>
<proteinExistence type="inferred from homology"/>
<dbReference type="Proteomes" id="UP000612899">
    <property type="component" value="Unassembled WGS sequence"/>
</dbReference>
<dbReference type="RefSeq" id="WP_203907688.1">
    <property type="nucleotide sequence ID" value="NZ_BONY01000009.1"/>
</dbReference>
<keyword evidence="1 2" id="KW-0456">Lyase</keyword>
<dbReference type="AlphaFoldDB" id="A0A8J3Q5I3"/>
<keyword evidence="4" id="KW-1185">Reference proteome</keyword>
<dbReference type="PANTHER" id="PTHR35201:SF4">
    <property type="entry name" value="BETA-PINACENE SYNTHASE-RELATED"/>
    <property type="match status" value="1"/>
</dbReference>
<dbReference type="InterPro" id="IPR034686">
    <property type="entry name" value="Terpene_cyclase-like_2"/>
</dbReference>
<accession>A0A8J3Q5I3</accession>
<keyword evidence="2" id="KW-0460">Magnesium</keyword>
<evidence type="ECO:0000313" key="4">
    <source>
        <dbReference type="Proteomes" id="UP000612899"/>
    </source>
</evidence>
<dbReference type="EMBL" id="BONY01000009">
    <property type="protein sequence ID" value="GIH03784.1"/>
    <property type="molecule type" value="Genomic_DNA"/>
</dbReference>
<comment type="caution">
    <text evidence="3">The sequence shown here is derived from an EMBL/GenBank/DDBJ whole genome shotgun (WGS) entry which is preliminary data.</text>
</comment>
<protein>
    <recommendedName>
        <fullName evidence="2">Terpene synthase</fullName>
        <ecNumber evidence="2">4.2.3.-</ecNumber>
    </recommendedName>
</protein>
<comment type="similarity">
    <text evidence="2">Belongs to the terpene synthase family.</text>
</comment>
<dbReference type="GO" id="GO:0046872">
    <property type="term" value="F:metal ion binding"/>
    <property type="evidence" value="ECO:0007669"/>
    <property type="project" value="UniProtKB-KW"/>
</dbReference>
<reference evidence="3" key="1">
    <citation type="submission" date="2021-01" db="EMBL/GenBank/DDBJ databases">
        <title>Whole genome shotgun sequence of Rhizocola hellebori NBRC 109834.</title>
        <authorList>
            <person name="Komaki H."/>
            <person name="Tamura T."/>
        </authorList>
    </citation>
    <scope>NUCLEOTIDE SEQUENCE</scope>
    <source>
        <strain evidence="3">NBRC 109834</strain>
    </source>
</reference>
<dbReference type="SFLD" id="SFLDS00005">
    <property type="entry name" value="Isoprenoid_Synthase_Type_I"/>
    <property type="match status" value="1"/>
</dbReference>
<dbReference type="EC" id="4.2.3.-" evidence="2"/>
<dbReference type="InterPro" id="IPR008949">
    <property type="entry name" value="Isoprenoid_synthase_dom_sf"/>
</dbReference>
<gene>
    <name evidence="3" type="ORF">Rhe02_18510</name>
</gene>
<dbReference type="PANTHER" id="PTHR35201">
    <property type="entry name" value="TERPENE SYNTHASE"/>
    <property type="match status" value="1"/>
</dbReference>
<keyword evidence="2" id="KW-0479">Metal-binding</keyword>
<dbReference type="SFLD" id="SFLDG01020">
    <property type="entry name" value="Terpene_Cyclase_Like_2"/>
    <property type="match status" value="1"/>
</dbReference>
<dbReference type="Pfam" id="PF19086">
    <property type="entry name" value="Terpene_syn_C_2"/>
    <property type="match status" value="1"/>
</dbReference>
<dbReference type="GO" id="GO:0010333">
    <property type="term" value="F:terpene synthase activity"/>
    <property type="evidence" value="ECO:0007669"/>
    <property type="project" value="InterPro"/>
</dbReference>
<dbReference type="Gene3D" id="1.10.600.10">
    <property type="entry name" value="Farnesyl Diphosphate Synthase"/>
    <property type="match status" value="1"/>
</dbReference>
<organism evidence="3 4">
    <name type="scientific">Rhizocola hellebori</name>
    <dbReference type="NCBI Taxonomy" id="1392758"/>
    <lineage>
        <taxon>Bacteria</taxon>
        <taxon>Bacillati</taxon>
        <taxon>Actinomycetota</taxon>
        <taxon>Actinomycetes</taxon>
        <taxon>Micromonosporales</taxon>
        <taxon>Micromonosporaceae</taxon>
        <taxon>Rhizocola</taxon>
    </lineage>
</organism>
<comment type="cofactor">
    <cofactor evidence="2">
        <name>Mg(2+)</name>
        <dbReference type="ChEBI" id="CHEBI:18420"/>
    </cofactor>
</comment>
<evidence type="ECO:0000313" key="3">
    <source>
        <dbReference type="EMBL" id="GIH03784.1"/>
    </source>
</evidence>
<sequence length="336" mass="38235">MNPATIPTFSAPNPIAVNPYLNDIEEYVRSFATSIGVTGTDEGRRRLSAGYGRLVALTYPEADFGDLTLCAKWLFLTFLLDDLHTNAKYDSPQQWEPLRSRLQLIIDSGGTEGESPQVIMQALADLCRRTRARTSPGFYRRFALHLEMLLRGFLEESKNRAAGLYPSIDSFVHARRLSVGMWFGFDLIELSQKFEIPDRVFATAQWQQLVHCAVDIVAWQNDMWSLRIDKERGDIHNFLLALTHTRGLTDEQALAEVTAEINNRIDEFETTESQLPDLLRRLDLDTATQLGTRRAAAGIRQWTNACLVWYGQTTRYDSPGAVEPKQQHSYIEELFT</sequence>